<dbReference type="Proteomes" id="UP000260983">
    <property type="component" value="Unassembled WGS sequence"/>
</dbReference>
<keyword evidence="1" id="KW-0732">Signal</keyword>
<gene>
    <name evidence="2" type="ORF">DXB65_13300</name>
</gene>
<dbReference type="RefSeq" id="WP_117724538.1">
    <property type="nucleotide sequence ID" value="NZ_QSUL01000008.1"/>
</dbReference>
<feature type="signal peptide" evidence="1">
    <location>
        <begin position="1"/>
        <end position="25"/>
    </location>
</feature>
<name>A0A3E5BBF5_9BACE</name>
<dbReference type="SUPFAM" id="SSF69322">
    <property type="entry name" value="Tricorn protease domain 2"/>
    <property type="match status" value="1"/>
</dbReference>
<evidence type="ECO:0000313" key="2">
    <source>
        <dbReference type="EMBL" id="RGN34685.1"/>
    </source>
</evidence>
<feature type="chain" id="PRO_5017790273" evidence="1">
    <location>
        <begin position="26"/>
        <end position="520"/>
    </location>
</feature>
<dbReference type="EMBL" id="QSUL01000008">
    <property type="protein sequence ID" value="RGN34685.1"/>
    <property type="molecule type" value="Genomic_DNA"/>
</dbReference>
<evidence type="ECO:0000313" key="3">
    <source>
        <dbReference type="Proteomes" id="UP000260983"/>
    </source>
</evidence>
<comment type="caution">
    <text evidence="2">The sequence shown here is derived from an EMBL/GenBank/DDBJ whole genome shotgun (WGS) entry which is preliminary data.</text>
</comment>
<sequence>MMKKQLHYLSLLILLSLCGCEVALHDDNYVDTEPLPLETPIEILLDAEQNSSGELLLVEGIEINYRINTPESRLISAAFYIGDNQVCESNTPQGRFQVYNNNLTGNVQVRCKITTKSLKQGESIRDQVYNGQTYEGEMNWPARFVVPQLTFYQEPEETSLEHVTIHWTFNLEKYYFKVINNGEVIAAKTKDTSITLPAPSFGSPQRYIEVRIVDETGKELTPSFMKGYSYTGVDTFLNGSQLNRLYSLYSNILYTSQYGEVNSYDIPSLAKVAEFKDNKSSATPIAVSPNSDKMAVDYSDQVYIFSGKDLNPIAKIDYPERGYVPKDILLTSDNKLALYYNYLSKVYLYNADNGQLEKTVSLSGTNFTPEDYPELWNYQINESYLCEPVVTYGFYLTPLQNFERGKTVFYSQYYSSYFFHPTHPHELIIMSQNNKISIMNCQSGEIIRTISKGEEYVFCNIDPATGNYLFQIPHYIIITNENGEELFRLKSEAIYPRLFNNTLTCWEGFALNIKPYLEKP</sequence>
<proteinExistence type="predicted"/>
<protein>
    <submittedName>
        <fullName evidence="2">Uncharacterized protein</fullName>
    </submittedName>
</protein>
<accession>A0A3E5BBF5</accession>
<dbReference type="PROSITE" id="PS51257">
    <property type="entry name" value="PROKAR_LIPOPROTEIN"/>
    <property type="match status" value="1"/>
</dbReference>
<dbReference type="AlphaFoldDB" id="A0A3E5BBF5"/>
<organism evidence="2 3">
    <name type="scientific">Bacteroides oleiciplenus</name>
    <dbReference type="NCBI Taxonomy" id="626931"/>
    <lineage>
        <taxon>Bacteria</taxon>
        <taxon>Pseudomonadati</taxon>
        <taxon>Bacteroidota</taxon>
        <taxon>Bacteroidia</taxon>
        <taxon>Bacteroidales</taxon>
        <taxon>Bacteroidaceae</taxon>
        <taxon>Bacteroides</taxon>
    </lineage>
</organism>
<reference evidence="2 3" key="1">
    <citation type="submission" date="2018-08" db="EMBL/GenBank/DDBJ databases">
        <title>A genome reference for cultivated species of the human gut microbiota.</title>
        <authorList>
            <person name="Zou Y."/>
            <person name="Xue W."/>
            <person name="Luo G."/>
        </authorList>
    </citation>
    <scope>NUCLEOTIDE SEQUENCE [LARGE SCALE GENOMIC DNA]</scope>
    <source>
        <strain evidence="2 3">OM05-15BH</strain>
    </source>
</reference>
<dbReference type="Gene3D" id="2.130.10.10">
    <property type="entry name" value="YVTN repeat-like/Quinoprotein amine dehydrogenase"/>
    <property type="match status" value="1"/>
</dbReference>
<dbReference type="InterPro" id="IPR015943">
    <property type="entry name" value="WD40/YVTN_repeat-like_dom_sf"/>
</dbReference>
<evidence type="ECO:0000256" key="1">
    <source>
        <dbReference type="SAM" id="SignalP"/>
    </source>
</evidence>